<evidence type="ECO:0000256" key="6">
    <source>
        <dbReference type="ARBA" id="ARBA00022729"/>
    </source>
</evidence>
<evidence type="ECO:0000256" key="11">
    <source>
        <dbReference type="ARBA" id="ARBA00023237"/>
    </source>
</evidence>
<name>A0A090S1E2_9VIBR</name>
<proteinExistence type="predicted"/>
<sequence length="127" mass="14263">MYLDAQYENHATLDGKKPANVPEWSGSAWTRYAVTEATALNLGLFYQGERWADNANTLKLDGYARFDAGASHKIKSGNVKWDFRMNIENLFDTEYIAGTGGSSSNGVYTDVHYGNERRFKFSVNATF</sequence>
<dbReference type="InterPro" id="IPR000531">
    <property type="entry name" value="Beta-barrel_TonB"/>
</dbReference>
<keyword evidence="4" id="KW-0410">Iron transport</keyword>
<reference evidence="13 14" key="1">
    <citation type="submission" date="2014-09" db="EMBL/GenBank/DDBJ databases">
        <title>Vibrio maritimus JCM 19235. (C45) whole genome shotgun sequence.</title>
        <authorList>
            <person name="Sawabe T."/>
            <person name="Meirelles P."/>
            <person name="Nakanishi M."/>
            <person name="Sayaka M."/>
            <person name="Hattori M."/>
            <person name="Ohkuma M."/>
        </authorList>
    </citation>
    <scope>NUCLEOTIDE SEQUENCE [LARGE SCALE GENOMIC DNA]</scope>
    <source>
        <strain evidence="14">JCM19235</strain>
    </source>
</reference>
<comment type="caution">
    <text evidence="13">The sequence shown here is derived from an EMBL/GenBank/DDBJ whole genome shotgun (WGS) entry which is preliminary data.</text>
</comment>
<keyword evidence="9" id="KW-0798">TonB box</keyword>
<keyword evidence="3" id="KW-1134">Transmembrane beta strand</keyword>
<dbReference type="Proteomes" id="UP000029228">
    <property type="component" value="Unassembled WGS sequence"/>
</dbReference>
<protein>
    <submittedName>
        <fullName evidence="13">Ferrichrome-iron receptor</fullName>
    </submittedName>
</protein>
<evidence type="ECO:0000256" key="5">
    <source>
        <dbReference type="ARBA" id="ARBA00022692"/>
    </source>
</evidence>
<feature type="domain" description="TonB-dependent receptor-like beta-barrel" evidence="12">
    <location>
        <begin position="2"/>
        <end position="90"/>
    </location>
</feature>
<keyword evidence="5" id="KW-0812">Transmembrane</keyword>
<evidence type="ECO:0000256" key="3">
    <source>
        <dbReference type="ARBA" id="ARBA00022452"/>
    </source>
</evidence>
<evidence type="ECO:0000256" key="8">
    <source>
        <dbReference type="ARBA" id="ARBA00023065"/>
    </source>
</evidence>
<organism evidence="13 14">
    <name type="scientific">Vibrio maritimus</name>
    <dbReference type="NCBI Taxonomy" id="990268"/>
    <lineage>
        <taxon>Bacteria</taxon>
        <taxon>Pseudomonadati</taxon>
        <taxon>Pseudomonadota</taxon>
        <taxon>Gammaproteobacteria</taxon>
        <taxon>Vibrionales</taxon>
        <taxon>Vibrionaceae</taxon>
        <taxon>Vibrio</taxon>
    </lineage>
</organism>
<keyword evidence="11" id="KW-0998">Cell outer membrane</keyword>
<accession>A0A090S1E2</accession>
<keyword evidence="6" id="KW-0732">Signal</keyword>
<dbReference type="SUPFAM" id="SSF56935">
    <property type="entry name" value="Porins"/>
    <property type="match status" value="1"/>
</dbReference>
<evidence type="ECO:0000256" key="7">
    <source>
        <dbReference type="ARBA" id="ARBA00023004"/>
    </source>
</evidence>
<dbReference type="Gene3D" id="2.40.170.20">
    <property type="entry name" value="TonB-dependent receptor, beta-barrel domain"/>
    <property type="match status" value="1"/>
</dbReference>
<evidence type="ECO:0000256" key="9">
    <source>
        <dbReference type="ARBA" id="ARBA00023077"/>
    </source>
</evidence>
<dbReference type="STRING" id="990268.JCM19235_4858"/>
<evidence type="ECO:0000313" key="14">
    <source>
        <dbReference type="Proteomes" id="UP000029228"/>
    </source>
</evidence>
<keyword evidence="8" id="KW-0406">Ion transport</keyword>
<dbReference type="AlphaFoldDB" id="A0A090S1E2"/>
<dbReference type="GO" id="GO:0009279">
    <property type="term" value="C:cell outer membrane"/>
    <property type="evidence" value="ECO:0007669"/>
    <property type="project" value="UniProtKB-SubCell"/>
</dbReference>
<dbReference type="GO" id="GO:0015344">
    <property type="term" value="F:siderophore uptake transmembrane transporter activity"/>
    <property type="evidence" value="ECO:0007669"/>
    <property type="project" value="TreeGrafter"/>
</dbReference>
<evidence type="ECO:0000259" key="12">
    <source>
        <dbReference type="Pfam" id="PF00593"/>
    </source>
</evidence>
<dbReference type="InterPro" id="IPR039426">
    <property type="entry name" value="TonB-dep_rcpt-like"/>
</dbReference>
<keyword evidence="2" id="KW-0813">Transport</keyword>
<dbReference type="PANTHER" id="PTHR32552">
    <property type="entry name" value="FERRICHROME IRON RECEPTOR-RELATED"/>
    <property type="match status" value="1"/>
</dbReference>
<gene>
    <name evidence="13" type="ORF">JCM19235_4858</name>
</gene>
<evidence type="ECO:0000313" key="13">
    <source>
        <dbReference type="EMBL" id="GAL21376.1"/>
    </source>
</evidence>
<comment type="subcellular location">
    <subcellularLocation>
        <location evidence="1">Cell outer membrane</location>
        <topology evidence="1">Multi-pass membrane protein</topology>
    </subcellularLocation>
</comment>
<dbReference type="PANTHER" id="PTHR32552:SF68">
    <property type="entry name" value="FERRICHROME OUTER MEMBRANE TRANSPORTER_PHAGE RECEPTOR"/>
    <property type="match status" value="1"/>
</dbReference>
<keyword evidence="10" id="KW-0472">Membrane</keyword>
<keyword evidence="14" id="KW-1185">Reference proteome</keyword>
<evidence type="ECO:0000256" key="1">
    <source>
        <dbReference type="ARBA" id="ARBA00004571"/>
    </source>
</evidence>
<evidence type="ECO:0000256" key="10">
    <source>
        <dbReference type="ARBA" id="ARBA00023136"/>
    </source>
</evidence>
<dbReference type="InterPro" id="IPR036942">
    <property type="entry name" value="Beta-barrel_TonB_sf"/>
</dbReference>
<dbReference type="EMBL" id="BBMR01000008">
    <property type="protein sequence ID" value="GAL21376.1"/>
    <property type="molecule type" value="Genomic_DNA"/>
</dbReference>
<evidence type="ECO:0000256" key="2">
    <source>
        <dbReference type="ARBA" id="ARBA00022448"/>
    </source>
</evidence>
<keyword evidence="13" id="KW-0675">Receptor</keyword>
<keyword evidence="7" id="KW-0408">Iron</keyword>
<dbReference type="Pfam" id="PF00593">
    <property type="entry name" value="TonB_dep_Rec_b-barrel"/>
    <property type="match status" value="1"/>
</dbReference>
<evidence type="ECO:0000256" key="4">
    <source>
        <dbReference type="ARBA" id="ARBA00022496"/>
    </source>
</evidence>